<dbReference type="GO" id="GO:0003677">
    <property type="term" value="F:DNA binding"/>
    <property type="evidence" value="ECO:0007669"/>
    <property type="project" value="InterPro"/>
</dbReference>
<evidence type="ECO:0000313" key="4">
    <source>
        <dbReference type="EMBL" id="CUN69489.1"/>
    </source>
</evidence>
<dbReference type="AlphaFoldDB" id="A0A173Z198"/>
<organism evidence="4 5">
    <name type="scientific">Blautia obeum</name>
    <dbReference type="NCBI Taxonomy" id="40520"/>
    <lineage>
        <taxon>Bacteria</taxon>
        <taxon>Bacillati</taxon>
        <taxon>Bacillota</taxon>
        <taxon>Clostridia</taxon>
        <taxon>Lachnospirales</taxon>
        <taxon>Lachnospiraceae</taxon>
        <taxon>Blautia</taxon>
    </lineage>
</organism>
<dbReference type="InterPro" id="IPR011109">
    <property type="entry name" value="DNA_bind_recombinase_dom"/>
</dbReference>
<dbReference type="Gene3D" id="3.90.1750.20">
    <property type="entry name" value="Putative Large Serine Recombinase, Chain B, Domain 2"/>
    <property type="match status" value="1"/>
</dbReference>
<dbReference type="InterPro" id="IPR025827">
    <property type="entry name" value="Zn_ribbon_recom_dom"/>
</dbReference>
<dbReference type="PROSITE" id="PS51736">
    <property type="entry name" value="RECOMBINASES_3"/>
    <property type="match status" value="1"/>
</dbReference>
<dbReference type="InterPro" id="IPR050639">
    <property type="entry name" value="SSR_resolvase"/>
</dbReference>
<dbReference type="PROSITE" id="PS51737">
    <property type="entry name" value="RECOMBINASE_DNA_BIND"/>
    <property type="match status" value="1"/>
</dbReference>
<evidence type="ECO:0000313" key="5">
    <source>
        <dbReference type="Proteomes" id="UP000095447"/>
    </source>
</evidence>
<dbReference type="InterPro" id="IPR038109">
    <property type="entry name" value="DNA_bind_recomb_sf"/>
</dbReference>
<evidence type="ECO:0000259" key="2">
    <source>
        <dbReference type="PROSITE" id="PS51736"/>
    </source>
</evidence>
<accession>A0A173Z198</accession>
<dbReference type="GO" id="GO:0000150">
    <property type="term" value="F:DNA strand exchange activity"/>
    <property type="evidence" value="ECO:0007669"/>
    <property type="project" value="InterPro"/>
</dbReference>
<dbReference type="Pfam" id="PF13408">
    <property type="entry name" value="Zn_ribbon_recom"/>
    <property type="match status" value="1"/>
</dbReference>
<evidence type="ECO:0000256" key="1">
    <source>
        <dbReference type="SAM" id="Coils"/>
    </source>
</evidence>
<dbReference type="SMART" id="SM00857">
    <property type="entry name" value="Resolvase"/>
    <property type="match status" value="1"/>
</dbReference>
<dbReference type="SUPFAM" id="SSF53041">
    <property type="entry name" value="Resolvase-like"/>
    <property type="match status" value="1"/>
</dbReference>
<keyword evidence="1" id="KW-0175">Coiled coil</keyword>
<dbReference type="InterPro" id="IPR006119">
    <property type="entry name" value="Resolv_N"/>
</dbReference>
<dbReference type="PANTHER" id="PTHR30461">
    <property type="entry name" value="DNA-INVERTASE FROM LAMBDOID PROPHAGE"/>
    <property type="match status" value="1"/>
</dbReference>
<feature type="coiled-coil region" evidence="1">
    <location>
        <begin position="408"/>
        <end position="480"/>
    </location>
</feature>
<sequence length="551" mass="64623">MYFNQKSILAADYLRLSREDGDKLESDSIRNQRSLINDFVKQHKEIQLVEEYIDDGYSGTNFDRPAFQRMLEDVKRKKINCIIVKDLSRLGRNYIETGRYLEKIFPFMGVRFIAITDHYDSATGSDDADQIIVPFKNLINDAYCRDISIKIRSQLDVKRKNGQFIGNFAAYGYLKDPEDKNHLIVDEYAADIVRLIFNLKIDGYSSQRIAAQLNEMGVLPPLEYKRSRGMNYNSGFRSGSDPKWAVTSINRILQNELYIGTMVQGKNRKINYKVKKSSPIARENWIRVENTHEAIIPEESFQYVQSLLEIDTRIAPKRKSVYLFSGFVRCGDCGENMVKRSTTKKGKKYCYYHCSTYKNKEGCSSHLISEKMIYDVVLDSVKKQIALLTEVEEIIKKNGMDTYKKVESRSLEQQLMALYEEVERYKDLKARLYQDMVDGIVSREEYHEYNQRFTEKMQKAEKAKQEAEEKKEKLSAEEKRMHPWIEDFKKYKNIQSLDRKAVVTLIEQIIVYSKEQIEIQFKYSDEMQEMIEAVQIIRERQERKGEFVCGA</sequence>
<dbReference type="PANTHER" id="PTHR30461:SF23">
    <property type="entry name" value="DNA RECOMBINASE-RELATED"/>
    <property type="match status" value="1"/>
</dbReference>
<name>A0A173Z198_9FIRM</name>
<feature type="domain" description="Recombinase" evidence="3">
    <location>
        <begin position="170"/>
        <end position="314"/>
    </location>
</feature>
<dbReference type="InterPro" id="IPR036162">
    <property type="entry name" value="Resolvase-like_N_sf"/>
</dbReference>
<dbReference type="Pfam" id="PF00239">
    <property type="entry name" value="Resolvase"/>
    <property type="match status" value="1"/>
</dbReference>
<dbReference type="Pfam" id="PF07508">
    <property type="entry name" value="Recombinase"/>
    <property type="match status" value="1"/>
</dbReference>
<dbReference type="RefSeq" id="WP_055052933.1">
    <property type="nucleotide sequence ID" value="NZ_CYZA01000004.1"/>
</dbReference>
<proteinExistence type="predicted"/>
<dbReference type="EMBL" id="CYZA01000004">
    <property type="protein sequence ID" value="CUN69489.1"/>
    <property type="molecule type" value="Genomic_DNA"/>
</dbReference>
<evidence type="ECO:0000259" key="3">
    <source>
        <dbReference type="PROSITE" id="PS51737"/>
    </source>
</evidence>
<protein>
    <submittedName>
        <fullName evidence="4">Recombinase</fullName>
    </submittedName>
</protein>
<reference evidence="4 5" key="1">
    <citation type="submission" date="2015-09" db="EMBL/GenBank/DDBJ databases">
        <authorList>
            <consortium name="Pathogen Informatics"/>
        </authorList>
    </citation>
    <scope>NUCLEOTIDE SEQUENCE [LARGE SCALE GENOMIC DNA]</scope>
    <source>
        <strain evidence="4 5">2789STDY5608838</strain>
    </source>
</reference>
<dbReference type="Gene3D" id="3.40.50.1390">
    <property type="entry name" value="Resolvase, N-terminal catalytic domain"/>
    <property type="match status" value="1"/>
</dbReference>
<gene>
    <name evidence="4" type="ORF">ERS852395_01064</name>
</gene>
<dbReference type="Proteomes" id="UP000095447">
    <property type="component" value="Unassembled WGS sequence"/>
</dbReference>
<feature type="domain" description="Resolvase/invertase-type recombinase catalytic" evidence="2">
    <location>
        <begin position="9"/>
        <end position="162"/>
    </location>
</feature>